<protein>
    <submittedName>
        <fullName evidence="1">Uncharacterized protein</fullName>
    </submittedName>
</protein>
<accession>F2UH26</accession>
<evidence type="ECO:0000313" key="1">
    <source>
        <dbReference type="EMBL" id="EGD76425.1"/>
    </source>
</evidence>
<dbReference type="RefSeq" id="XP_004991340.1">
    <property type="nucleotide sequence ID" value="XM_004991283.1"/>
</dbReference>
<dbReference type="Proteomes" id="UP000007799">
    <property type="component" value="Unassembled WGS sequence"/>
</dbReference>
<dbReference type="AlphaFoldDB" id="F2UH26"/>
<reference evidence="1" key="1">
    <citation type="submission" date="2009-08" db="EMBL/GenBank/DDBJ databases">
        <title>Annotation of Salpingoeca rosetta.</title>
        <authorList>
            <consortium name="The Broad Institute Genome Sequencing Platform"/>
            <person name="Russ C."/>
            <person name="Cuomo C."/>
            <person name="Burger G."/>
            <person name="Gray M.W."/>
            <person name="Holland P.W.H."/>
            <person name="King N."/>
            <person name="Lang F.B.F."/>
            <person name="Roger A.J."/>
            <person name="Ruiz-Trillo I."/>
            <person name="Young S.K."/>
            <person name="Zeng Q."/>
            <person name="Gargeya S."/>
            <person name="Alvarado L."/>
            <person name="Berlin A."/>
            <person name="Chapman S.B."/>
            <person name="Chen Z."/>
            <person name="Freedman E."/>
            <person name="Gellesch M."/>
            <person name="Goldberg J."/>
            <person name="Griggs A."/>
            <person name="Gujja S."/>
            <person name="Heilman E."/>
            <person name="Heiman D."/>
            <person name="Howarth C."/>
            <person name="Mehta T."/>
            <person name="Neiman D."/>
            <person name="Pearson M."/>
            <person name="Roberts A."/>
            <person name="Saif S."/>
            <person name="Shea T."/>
            <person name="Shenoy N."/>
            <person name="Sisk P."/>
            <person name="Stolte C."/>
            <person name="Sykes S."/>
            <person name="White J."/>
            <person name="Yandava C."/>
            <person name="Haas B."/>
            <person name="Nusbaum C."/>
            <person name="Birren B."/>
        </authorList>
    </citation>
    <scope>NUCLEOTIDE SEQUENCE [LARGE SCALE GENOMIC DNA]</scope>
    <source>
        <strain evidence="1">ATCC 50818</strain>
    </source>
</reference>
<evidence type="ECO:0000313" key="2">
    <source>
        <dbReference type="Proteomes" id="UP000007799"/>
    </source>
</evidence>
<proteinExistence type="predicted"/>
<organism evidence="2">
    <name type="scientific">Salpingoeca rosetta (strain ATCC 50818 / BSB-021)</name>
    <dbReference type="NCBI Taxonomy" id="946362"/>
    <lineage>
        <taxon>Eukaryota</taxon>
        <taxon>Choanoflagellata</taxon>
        <taxon>Craspedida</taxon>
        <taxon>Salpingoecidae</taxon>
        <taxon>Salpingoeca</taxon>
    </lineage>
</organism>
<gene>
    <name evidence="1" type="ORF">PTSG_12604</name>
</gene>
<keyword evidence="2" id="KW-1185">Reference proteome</keyword>
<dbReference type="KEGG" id="sre:PTSG_12604"/>
<dbReference type="EMBL" id="GL832974">
    <property type="protein sequence ID" value="EGD76425.1"/>
    <property type="molecule type" value="Genomic_DNA"/>
</dbReference>
<dbReference type="GeneID" id="16071902"/>
<name>F2UH26_SALR5</name>
<sequence length="103" mass="10774">MVSDVSCRECSTCDDSCPPFSPFLLSLPLFSLSLSPSPSVSLSHHNAHHASFAFVGGVVAGSPRPLPPCPPCFNLLKAKRYKALPPSSEGAGSCAIAFLVPFL</sequence>
<dbReference type="InParanoid" id="F2UH26"/>